<accession>A0AAD7BBY6</accession>
<protein>
    <recommendedName>
        <fullName evidence="2">DUF5648 domain-containing protein</fullName>
    </recommendedName>
</protein>
<proteinExistence type="predicted"/>
<dbReference type="AlphaFoldDB" id="A0AAD7BBY6"/>
<evidence type="ECO:0000313" key="3">
    <source>
        <dbReference type="EMBL" id="KAJ7616129.1"/>
    </source>
</evidence>
<dbReference type="Pfam" id="PF18885">
    <property type="entry name" value="DUF5648"/>
    <property type="match status" value="1"/>
</dbReference>
<evidence type="ECO:0000313" key="4">
    <source>
        <dbReference type="Proteomes" id="UP001221142"/>
    </source>
</evidence>
<feature type="signal peptide" evidence="1">
    <location>
        <begin position="1"/>
        <end position="20"/>
    </location>
</feature>
<evidence type="ECO:0000259" key="2">
    <source>
        <dbReference type="Pfam" id="PF18885"/>
    </source>
</evidence>
<feature type="chain" id="PRO_5042163458" description="DUF5648 domain-containing protein" evidence="1">
    <location>
        <begin position="21"/>
        <end position="178"/>
    </location>
</feature>
<dbReference type="InterPro" id="IPR043708">
    <property type="entry name" value="DUF5648"/>
</dbReference>
<keyword evidence="1" id="KW-0732">Signal</keyword>
<reference evidence="3" key="1">
    <citation type="submission" date="2023-03" db="EMBL/GenBank/DDBJ databases">
        <title>Massive genome expansion in bonnet fungi (Mycena s.s.) driven by repeated elements and novel gene families across ecological guilds.</title>
        <authorList>
            <consortium name="Lawrence Berkeley National Laboratory"/>
            <person name="Harder C.B."/>
            <person name="Miyauchi S."/>
            <person name="Viragh M."/>
            <person name="Kuo A."/>
            <person name="Thoen E."/>
            <person name="Andreopoulos B."/>
            <person name="Lu D."/>
            <person name="Skrede I."/>
            <person name="Drula E."/>
            <person name="Henrissat B."/>
            <person name="Morin E."/>
            <person name="Kohler A."/>
            <person name="Barry K."/>
            <person name="LaButti K."/>
            <person name="Morin E."/>
            <person name="Salamov A."/>
            <person name="Lipzen A."/>
            <person name="Mereny Z."/>
            <person name="Hegedus B."/>
            <person name="Baldrian P."/>
            <person name="Stursova M."/>
            <person name="Weitz H."/>
            <person name="Taylor A."/>
            <person name="Grigoriev I.V."/>
            <person name="Nagy L.G."/>
            <person name="Martin F."/>
            <person name="Kauserud H."/>
        </authorList>
    </citation>
    <scope>NUCLEOTIDE SEQUENCE</scope>
    <source>
        <strain evidence="3">9284</strain>
    </source>
</reference>
<evidence type="ECO:0000256" key="1">
    <source>
        <dbReference type="SAM" id="SignalP"/>
    </source>
</evidence>
<keyword evidence="4" id="KW-1185">Reference proteome</keyword>
<dbReference type="Proteomes" id="UP001221142">
    <property type="component" value="Unassembled WGS sequence"/>
</dbReference>
<dbReference type="EMBL" id="JARKIF010000023">
    <property type="protein sequence ID" value="KAJ7616129.1"/>
    <property type="molecule type" value="Genomic_DNA"/>
</dbReference>
<sequence length="178" mass="19554">MNLLPILVVSALLLALRVSGSTLEARTCGVPSDAVPFYRSFSSSRQDYWYSPDGTAVSTAIRAGYELQEVIGLIFLTQEEGTAPLYHLVDATHQLYTMNITEVAVQEQHGWSGSNLNPPTLYIYPDQVCGSIPMYRLFSAATEGYFYTTSSAERLEFIQNEGYADVGITGYILPLGCS</sequence>
<comment type="caution">
    <text evidence="3">The sequence shown here is derived from an EMBL/GenBank/DDBJ whole genome shotgun (WGS) entry which is preliminary data.</text>
</comment>
<gene>
    <name evidence="3" type="ORF">FB45DRAFT_935330</name>
</gene>
<name>A0AAD7BBY6_9AGAR</name>
<feature type="domain" description="DUF5648" evidence="2">
    <location>
        <begin position="94"/>
        <end position="172"/>
    </location>
</feature>
<organism evidence="3 4">
    <name type="scientific">Roridomyces roridus</name>
    <dbReference type="NCBI Taxonomy" id="1738132"/>
    <lineage>
        <taxon>Eukaryota</taxon>
        <taxon>Fungi</taxon>
        <taxon>Dikarya</taxon>
        <taxon>Basidiomycota</taxon>
        <taxon>Agaricomycotina</taxon>
        <taxon>Agaricomycetes</taxon>
        <taxon>Agaricomycetidae</taxon>
        <taxon>Agaricales</taxon>
        <taxon>Marasmiineae</taxon>
        <taxon>Mycenaceae</taxon>
        <taxon>Roridomyces</taxon>
    </lineage>
</organism>